<name>D6SKD5_9BACT</name>
<protein>
    <submittedName>
        <fullName evidence="2">Metal dependent phosphohydrolase</fullName>
    </submittedName>
</protein>
<comment type="caution">
    <text evidence="2">The sequence shown here is derived from an EMBL/GenBank/DDBJ whole genome shotgun (WGS) entry which is preliminary data.</text>
</comment>
<gene>
    <name evidence="2" type="ORF">Dthio_PD3806</name>
</gene>
<sequence length="324" mass="38013">MKSNQNGDLEQFFPVSIYSIQPNKVNDFRIYIKRGNNYVLLTNKKEAFSLSQRDRLYNLNIETVYIPYNEAESYDRYLVENLDKILYDENIPLHERSKTFYNLATDLSYEVINEKLSSDYKFKDLLNVIDQTIDFLSKPENLASVRKLISHDYYSYTHSVNVFVYSAFLLNQYNYDKKDITYIGSGAFLHDIGKSLIPHHTLNKPGALNNKEWEIMKKHPEYGIEACSNLSLSYKTKFVIRNHHEKLDGEGYPDRIKKIPHYVQIVTCCDIFDALTTNRVYANKRSPFEAFKLMKDKMHKQINLDILATFIKFMGKSPETVHSE</sequence>
<dbReference type="Gene3D" id="1.10.3210.10">
    <property type="entry name" value="Hypothetical protein af1432"/>
    <property type="match status" value="1"/>
</dbReference>
<dbReference type="PROSITE" id="PS51832">
    <property type="entry name" value="HD_GYP"/>
    <property type="match status" value="1"/>
</dbReference>
<feature type="domain" description="HD-GYP" evidence="1">
    <location>
        <begin position="133"/>
        <end position="324"/>
    </location>
</feature>
<evidence type="ECO:0000259" key="1">
    <source>
        <dbReference type="PROSITE" id="PS51832"/>
    </source>
</evidence>
<reference evidence="2" key="1">
    <citation type="submission" date="2010-05" db="EMBL/GenBank/DDBJ databases">
        <title>The draft genome of Desulfonatronospira thiodismutans ASO3-1.</title>
        <authorList>
            <consortium name="US DOE Joint Genome Institute (JGI-PGF)"/>
            <person name="Lucas S."/>
            <person name="Copeland A."/>
            <person name="Lapidus A."/>
            <person name="Cheng J.-F."/>
            <person name="Bruce D."/>
            <person name="Goodwin L."/>
            <person name="Pitluck S."/>
            <person name="Chertkov O."/>
            <person name="Brettin T."/>
            <person name="Detter J.C."/>
            <person name="Han C."/>
            <person name="Land M.L."/>
            <person name="Hauser L."/>
            <person name="Kyrpides N."/>
            <person name="Mikhailova N."/>
            <person name="Muyzer G."/>
            <person name="Woyke T."/>
        </authorList>
    </citation>
    <scope>NUCLEOTIDE SEQUENCE [LARGE SCALE GENOMIC DNA]</scope>
    <source>
        <strain evidence="2">ASO3-1</strain>
    </source>
</reference>
<keyword evidence="3" id="KW-1185">Reference proteome</keyword>
<dbReference type="CDD" id="cd00077">
    <property type="entry name" value="HDc"/>
    <property type="match status" value="1"/>
</dbReference>
<dbReference type="RefSeq" id="WP_008869457.1">
    <property type="nucleotide sequence ID" value="NZ_ACJN02000001.1"/>
</dbReference>
<dbReference type="Pfam" id="PF13487">
    <property type="entry name" value="HD_5"/>
    <property type="match status" value="1"/>
</dbReference>
<dbReference type="Proteomes" id="UP000005496">
    <property type="component" value="Unassembled WGS sequence"/>
</dbReference>
<evidence type="ECO:0000313" key="2">
    <source>
        <dbReference type="EMBL" id="EFI36338.1"/>
    </source>
</evidence>
<evidence type="ECO:0000313" key="3">
    <source>
        <dbReference type="Proteomes" id="UP000005496"/>
    </source>
</evidence>
<dbReference type="EMBL" id="ACJN02000001">
    <property type="protein sequence ID" value="EFI36338.1"/>
    <property type="molecule type" value="Genomic_DNA"/>
</dbReference>
<organism evidence="2 3">
    <name type="scientific">Desulfonatronospira thiodismutans ASO3-1</name>
    <dbReference type="NCBI Taxonomy" id="555779"/>
    <lineage>
        <taxon>Bacteria</taxon>
        <taxon>Pseudomonadati</taxon>
        <taxon>Thermodesulfobacteriota</taxon>
        <taxon>Desulfovibrionia</taxon>
        <taxon>Desulfovibrionales</taxon>
        <taxon>Desulfonatronovibrionaceae</taxon>
        <taxon>Desulfonatronospira</taxon>
    </lineage>
</organism>
<dbReference type="SMART" id="SM00471">
    <property type="entry name" value="HDc"/>
    <property type="match status" value="1"/>
</dbReference>
<dbReference type="GO" id="GO:0016787">
    <property type="term" value="F:hydrolase activity"/>
    <property type="evidence" value="ECO:0007669"/>
    <property type="project" value="UniProtKB-KW"/>
</dbReference>
<dbReference type="SUPFAM" id="SSF109604">
    <property type="entry name" value="HD-domain/PDEase-like"/>
    <property type="match status" value="1"/>
</dbReference>
<proteinExistence type="predicted"/>
<accession>D6SKD5</accession>
<dbReference type="AlphaFoldDB" id="D6SKD5"/>
<dbReference type="eggNOG" id="COG2206">
    <property type="taxonomic scope" value="Bacteria"/>
</dbReference>
<dbReference type="PANTHER" id="PTHR43155">
    <property type="entry name" value="CYCLIC DI-GMP PHOSPHODIESTERASE PA4108-RELATED"/>
    <property type="match status" value="1"/>
</dbReference>
<dbReference type="InterPro" id="IPR003607">
    <property type="entry name" value="HD/PDEase_dom"/>
</dbReference>
<dbReference type="OrthoDB" id="9776628at2"/>
<dbReference type="InterPro" id="IPR037522">
    <property type="entry name" value="HD_GYP_dom"/>
</dbReference>
<dbReference type="PANTHER" id="PTHR43155:SF2">
    <property type="entry name" value="CYCLIC DI-GMP PHOSPHODIESTERASE PA4108"/>
    <property type="match status" value="1"/>
</dbReference>